<name>A0A310SBN1_CHRLA</name>
<keyword evidence="2" id="KW-1003">Cell membrane</keyword>
<reference evidence="11" key="1">
    <citation type="journal article" date="2018" name="Ecol. Evol.">
        <title>A subset of chemosensory genes differs between two populations of a specialized leaf beetle after host plant shift.</title>
        <authorList>
            <person name="Wang D."/>
            <person name="Pentzold S."/>
            <person name="Kunert M."/>
            <person name="Groth M."/>
            <person name="Brandt W."/>
            <person name="Pasteels J.M."/>
            <person name="Boland W."/>
            <person name="Burse A."/>
        </authorList>
    </citation>
    <scope>NUCLEOTIDE SEQUENCE</scope>
</reference>
<comment type="subcellular location">
    <subcellularLocation>
        <location evidence="1 10">Cell membrane</location>
        <topology evidence="1 10">Multi-pass membrane protein</topology>
    </subcellularLocation>
</comment>
<evidence type="ECO:0000256" key="3">
    <source>
        <dbReference type="ARBA" id="ARBA00022606"/>
    </source>
</evidence>
<dbReference type="GO" id="GO:0004984">
    <property type="term" value="F:olfactory receptor activity"/>
    <property type="evidence" value="ECO:0007669"/>
    <property type="project" value="InterPro"/>
</dbReference>
<dbReference type="PANTHER" id="PTHR21137:SF35">
    <property type="entry name" value="ODORANT RECEPTOR 19A-RELATED"/>
    <property type="match status" value="1"/>
</dbReference>
<evidence type="ECO:0000256" key="8">
    <source>
        <dbReference type="ARBA" id="ARBA00023170"/>
    </source>
</evidence>
<keyword evidence="4 10" id="KW-0812">Transmembrane</keyword>
<evidence type="ECO:0000256" key="2">
    <source>
        <dbReference type="ARBA" id="ARBA00022475"/>
    </source>
</evidence>
<dbReference type="GO" id="GO:0007165">
    <property type="term" value="P:signal transduction"/>
    <property type="evidence" value="ECO:0007669"/>
    <property type="project" value="UniProtKB-KW"/>
</dbReference>
<feature type="transmembrane region" description="Helical" evidence="10">
    <location>
        <begin position="78"/>
        <end position="97"/>
    </location>
</feature>
<evidence type="ECO:0000256" key="10">
    <source>
        <dbReference type="RuleBase" id="RU351113"/>
    </source>
</evidence>
<dbReference type="Pfam" id="PF02949">
    <property type="entry name" value="7tm_6"/>
    <property type="match status" value="1"/>
</dbReference>
<keyword evidence="5 10" id="KW-0552">Olfaction</keyword>
<feature type="transmembrane region" description="Helical" evidence="10">
    <location>
        <begin position="251"/>
        <end position="275"/>
    </location>
</feature>
<proteinExistence type="evidence at transcript level"/>
<feature type="transmembrane region" description="Helical" evidence="10">
    <location>
        <begin position="50"/>
        <end position="72"/>
    </location>
</feature>
<dbReference type="EMBL" id="GGOB01000091">
    <property type="protein sequence ID" value="MCH29487.1"/>
    <property type="molecule type" value="mRNA"/>
</dbReference>
<sequence>MFPKESKMLINKQDFHFRSTIYLEEKVLNLSGLHPEKLPQLFSWHTLKPLTSLAMVLYLTVSTSMTVFHYDFDVVVESIMLGFGVLRFLCKIAVFLYHNDSFRCMMSDFEDPVFYSLTPEDLAHFRAKAKQTRILGLLHFSSVMVYTTFLAVSPFIFDKQFQLVLIWEPLDLGVITYLCHLYGLCFAVFNHVSMDNVFMMMSTFAGCQFDVIISGLGRMDFGRHGESEVVLRANIVRHLHILRFIKRMNKLVSYMALIQYLMSIMAICVTLFQIMKNPQGGSNYAFLLCMMVEIILYCWYGEAIKDKNDDLSRTLYLTNWEESHVKIRKMILIIRERCKKPIRLEVGGFTSMTLNSFVNIMKSAYSSFTVLRQVYN</sequence>
<evidence type="ECO:0000256" key="4">
    <source>
        <dbReference type="ARBA" id="ARBA00022692"/>
    </source>
</evidence>
<comment type="caution">
    <text evidence="10">Lacks conserved residue(s) required for the propagation of feature annotation.</text>
</comment>
<accession>A0A310SBN1</accession>
<evidence type="ECO:0000256" key="7">
    <source>
        <dbReference type="ARBA" id="ARBA00023136"/>
    </source>
</evidence>
<feature type="transmembrane region" description="Helical" evidence="10">
    <location>
        <begin position="281"/>
        <end position="300"/>
    </location>
</feature>
<keyword evidence="9 10" id="KW-0807">Transducer</keyword>
<comment type="similarity">
    <text evidence="10">Belongs to the insect chemoreceptor superfamily. Heteromeric odorant receptor channel (TC 1.A.69) family.</text>
</comment>
<evidence type="ECO:0000256" key="9">
    <source>
        <dbReference type="ARBA" id="ARBA00023224"/>
    </source>
</evidence>
<keyword evidence="7 10" id="KW-0472">Membrane</keyword>
<dbReference type="GO" id="GO:0005549">
    <property type="term" value="F:odorant binding"/>
    <property type="evidence" value="ECO:0007669"/>
    <property type="project" value="InterPro"/>
</dbReference>
<evidence type="ECO:0000256" key="1">
    <source>
        <dbReference type="ARBA" id="ARBA00004651"/>
    </source>
</evidence>
<protein>
    <recommendedName>
        <fullName evidence="10">Odorant receptor</fullName>
    </recommendedName>
</protein>
<dbReference type="AlphaFoldDB" id="A0A310SBN1"/>
<dbReference type="GO" id="GO:0005886">
    <property type="term" value="C:plasma membrane"/>
    <property type="evidence" value="ECO:0007669"/>
    <property type="project" value="UniProtKB-SubCell"/>
</dbReference>
<dbReference type="InterPro" id="IPR004117">
    <property type="entry name" value="7tm6_olfct_rcpt"/>
</dbReference>
<evidence type="ECO:0000313" key="11">
    <source>
        <dbReference type="EMBL" id="MCH29487.1"/>
    </source>
</evidence>
<evidence type="ECO:0000256" key="6">
    <source>
        <dbReference type="ARBA" id="ARBA00022989"/>
    </source>
</evidence>
<keyword evidence="8 10" id="KW-0675">Receptor</keyword>
<gene>
    <name evidence="11" type="primary">or02</name>
</gene>
<organism evidence="11">
    <name type="scientific">Chrysomela lapponica</name>
    <name type="common">Leaf beetle</name>
    <dbReference type="NCBI Taxonomy" id="153811"/>
    <lineage>
        <taxon>Eukaryota</taxon>
        <taxon>Metazoa</taxon>
        <taxon>Ecdysozoa</taxon>
        <taxon>Arthropoda</taxon>
        <taxon>Hexapoda</taxon>
        <taxon>Insecta</taxon>
        <taxon>Pterygota</taxon>
        <taxon>Neoptera</taxon>
        <taxon>Endopterygota</taxon>
        <taxon>Coleoptera</taxon>
        <taxon>Polyphaga</taxon>
        <taxon>Cucujiformia</taxon>
        <taxon>Chrysomeloidea</taxon>
        <taxon>Chrysomelidae</taxon>
        <taxon>Chrysomelinae</taxon>
        <taxon>Chrysomelini</taxon>
        <taxon>Chrysomela</taxon>
    </lineage>
</organism>
<keyword evidence="3 10" id="KW-0716">Sensory transduction</keyword>
<evidence type="ECO:0000256" key="5">
    <source>
        <dbReference type="ARBA" id="ARBA00022725"/>
    </source>
</evidence>
<feature type="transmembrane region" description="Helical" evidence="10">
    <location>
        <begin position="134"/>
        <end position="157"/>
    </location>
</feature>
<feature type="transmembrane region" description="Helical" evidence="10">
    <location>
        <begin position="172"/>
        <end position="192"/>
    </location>
</feature>
<keyword evidence="6 10" id="KW-1133">Transmembrane helix</keyword>
<dbReference type="PANTHER" id="PTHR21137">
    <property type="entry name" value="ODORANT RECEPTOR"/>
    <property type="match status" value="1"/>
</dbReference>